<reference evidence="1" key="1">
    <citation type="submission" date="2014-12" db="EMBL/GenBank/DDBJ databases">
        <title>Genome Sequence of Valsa Canker Pathogens Uncovers a Specific Adaption of Colonization on Woody Bark.</title>
        <authorList>
            <person name="Yin Z."/>
            <person name="Liu H."/>
            <person name="Gao X."/>
            <person name="Li Z."/>
            <person name="Song N."/>
            <person name="Ke X."/>
            <person name="Dai Q."/>
            <person name="Wu Y."/>
            <person name="Sun Y."/>
            <person name="Xu J.-R."/>
            <person name="Kang Z.K."/>
            <person name="Wang L."/>
            <person name="Huang L."/>
        </authorList>
    </citation>
    <scope>NUCLEOTIDE SEQUENCE [LARGE SCALE GENOMIC DNA]</scope>
    <source>
        <strain evidence="1">03-8</strain>
    </source>
</reference>
<protein>
    <submittedName>
        <fullName evidence="1">Uncharacterized protein</fullName>
    </submittedName>
</protein>
<evidence type="ECO:0000313" key="2">
    <source>
        <dbReference type="Proteomes" id="UP000078559"/>
    </source>
</evidence>
<sequence length="130" mass="13970">MKPHHDMSHHNPANLLNAGFSRIENSPIFWISLPATHWSSCLPIASSVSTLPRCSVGLCIPVKKVRTGVPSTGINTLRRSGGVGMYGLIAACAEASTASGRADTAWKLGFTLRISARRDFDLALDAREEP</sequence>
<accession>A0A194VM96</accession>
<keyword evidence="2" id="KW-1185">Reference proteome</keyword>
<name>A0A194VM96_CYTMA</name>
<dbReference type="Proteomes" id="UP000078559">
    <property type="component" value="Chromosome 1"/>
</dbReference>
<evidence type="ECO:0000313" key="1">
    <source>
        <dbReference type="EMBL" id="KUI65122.1"/>
    </source>
</evidence>
<dbReference type="EMBL" id="CM003098">
    <property type="protein sequence ID" value="KUI65122.1"/>
    <property type="molecule type" value="Genomic_DNA"/>
</dbReference>
<proteinExistence type="predicted"/>
<gene>
    <name evidence="1" type="ORF">VM1G_01136</name>
</gene>
<organism evidence="1 2">
    <name type="scientific">Cytospora mali</name>
    <name type="common">Apple Valsa canker fungus</name>
    <name type="synonym">Valsa mali</name>
    <dbReference type="NCBI Taxonomy" id="578113"/>
    <lineage>
        <taxon>Eukaryota</taxon>
        <taxon>Fungi</taxon>
        <taxon>Dikarya</taxon>
        <taxon>Ascomycota</taxon>
        <taxon>Pezizomycotina</taxon>
        <taxon>Sordariomycetes</taxon>
        <taxon>Sordariomycetidae</taxon>
        <taxon>Diaporthales</taxon>
        <taxon>Cytosporaceae</taxon>
        <taxon>Cytospora</taxon>
    </lineage>
</organism>
<dbReference type="AlphaFoldDB" id="A0A194VM96"/>